<dbReference type="Pfam" id="PF00440">
    <property type="entry name" value="TetR_N"/>
    <property type="match status" value="1"/>
</dbReference>
<dbReference type="AlphaFoldDB" id="A0A7D3VT88"/>
<dbReference type="InterPro" id="IPR041347">
    <property type="entry name" value="MftR_C"/>
</dbReference>
<evidence type="ECO:0000256" key="1">
    <source>
        <dbReference type="ARBA" id="ARBA00023015"/>
    </source>
</evidence>
<keyword evidence="1" id="KW-0805">Transcription regulation</keyword>
<dbReference type="InterPro" id="IPR001647">
    <property type="entry name" value="HTH_TetR"/>
</dbReference>
<dbReference type="InterPro" id="IPR050109">
    <property type="entry name" value="HTH-type_TetR-like_transc_reg"/>
</dbReference>
<dbReference type="Gene3D" id="1.10.10.60">
    <property type="entry name" value="Homeodomain-like"/>
    <property type="match status" value="1"/>
</dbReference>
<proteinExistence type="predicted"/>
<evidence type="ECO:0000256" key="4">
    <source>
        <dbReference type="PROSITE-ProRule" id="PRU00335"/>
    </source>
</evidence>
<dbReference type="PRINTS" id="PR00455">
    <property type="entry name" value="HTHTETR"/>
</dbReference>
<dbReference type="SUPFAM" id="SSF46689">
    <property type="entry name" value="Homeodomain-like"/>
    <property type="match status" value="1"/>
</dbReference>
<keyword evidence="7" id="KW-1185">Reference proteome</keyword>
<dbReference type="GO" id="GO:0003700">
    <property type="term" value="F:DNA-binding transcription factor activity"/>
    <property type="evidence" value="ECO:0007669"/>
    <property type="project" value="TreeGrafter"/>
</dbReference>
<feature type="DNA-binding region" description="H-T-H motif" evidence="4">
    <location>
        <begin position="51"/>
        <end position="70"/>
    </location>
</feature>
<dbReference type="Proteomes" id="UP000501240">
    <property type="component" value="Chromosome"/>
</dbReference>
<evidence type="ECO:0000256" key="2">
    <source>
        <dbReference type="ARBA" id="ARBA00023125"/>
    </source>
</evidence>
<reference evidence="6 7" key="1">
    <citation type="submission" date="2020-05" db="EMBL/GenBank/DDBJ databases">
        <title>Actinomadura verrucosospora NRRL-B18236 (PFL_A860) Genome sequencing and assembly.</title>
        <authorList>
            <person name="Samborskyy M."/>
        </authorList>
    </citation>
    <scope>NUCLEOTIDE SEQUENCE [LARGE SCALE GENOMIC DNA]</scope>
    <source>
        <strain evidence="6 7">NRRL:B18236</strain>
    </source>
</reference>
<dbReference type="PANTHER" id="PTHR30055">
    <property type="entry name" value="HTH-TYPE TRANSCRIPTIONAL REGULATOR RUTR"/>
    <property type="match status" value="1"/>
</dbReference>
<evidence type="ECO:0000313" key="6">
    <source>
        <dbReference type="EMBL" id="QKG22113.1"/>
    </source>
</evidence>
<sequence>MSTSHPEHALDRLEERLARLPLRERKKLKTRRAIQDHALRLFTEQGYDQTTVEQIAAAAEISPSTFFRYFPTKEDVVVTDEYDPIMAELLRDQPPELSPIEALRTTLHEILPQMYAADLDVIRTRMQLTADVPALRSRSFDSLREGTHAMLRDVIAERVGRPAGEPDVEAFTWAVLGVMQAALYQWIDGRTTLEALPDLIDHNLDFLARGCPL</sequence>
<gene>
    <name evidence="6" type="ORF">ACTIVE_3751</name>
</gene>
<dbReference type="PANTHER" id="PTHR30055:SF238">
    <property type="entry name" value="MYCOFACTOCIN BIOSYNTHESIS TRANSCRIPTIONAL REGULATOR MFTR-RELATED"/>
    <property type="match status" value="1"/>
</dbReference>
<dbReference type="InterPro" id="IPR036271">
    <property type="entry name" value="Tet_transcr_reg_TetR-rel_C_sf"/>
</dbReference>
<evidence type="ECO:0000313" key="7">
    <source>
        <dbReference type="Proteomes" id="UP000501240"/>
    </source>
</evidence>
<dbReference type="RefSeq" id="WP_173096286.1">
    <property type="nucleotide sequence ID" value="NZ_CP053892.1"/>
</dbReference>
<dbReference type="PROSITE" id="PS50977">
    <property type="entry name" value="HTH_TETR_2"/>
    <property type="match status" value="1"/>
</dbReference>
<keyword evidence="2 4" id="KW-0238">DNA-binding</keyword>
<dbReference type="Pfam" id="PF17754">
    <property type="entry name" value="TetR_C_14"/>
    <property type="match status" value="1"/>
</dbReference>
<dbReference type="InterPro" id="IPR009057">
    <property type="entry name" value="Homeodomain-like_sf"/>
</dbReference>
<accession>A0A7D3VT88</accession>
<dbReference type="SUPFAM" id="SSF48498">
    <property type="entry name" value="Tetracyclin repressor-like, C-terminal domain"/>
    <property type="match status" value="1"/>
</dbReference>
<organism evidence="6 7">
    <name type="scientific">Actinomadura verrucosospora</name>
    <dbReference type="NCBI Taxonomy" id="46165"/>
    <lineage>
        <taxon>Bacteria</taxon>
        <taxon>Bacillati</taxon>
        <taxon>Actinomycetota</taxon>
        <taxon>Actinomycetes</taxon>
        <taxon>Streptosporangiales</taxon>
        <taxon>Thermomonosporaceae</taxon>
        <taxon>Actinomadura</taxon>
    </lineage>
</organism>
<keyword evidence="3" id="KW-0804">Transcription</keyword>
<dbReference type="GO" id="GO:0000976">
    <property type="term" value="F:transcription cis-regulatory region binding"/>
    <property type="evidence" value="ECO:0007669"/>
    <property type="project" value="TreeGrafter"/>
</dbReference>
<feature type="domain" description="HTH tetR-type" evidence="5">
    <location>
        <begin position="28"/>
        <end position="88"/>
    </location>
</feature>
<evidence type="ECO:0000259" key="5">
    <source>
        <dbReference type="PROSITE" id="PS50977"/>
    </source>
</evidence>
<protein>
    <submittedName>
        <fullName evidence="6">TetR family transcriptional regulator</fullName>
    </submittedName>
</protein>
<evidence type="ECO:0000256" key="3">
    <source>
        <dbReference type="ARBA" id="ARBA00023163"/>
    </source>
</evidence>
<dbReference type="Gene3D" id="1.10.357.10">
    <property type="entry name" value="Tetracycline Repressor, domain 2"/>
    <property type="match status" value="1"/>
</dbReference>
<name>A0A7D3VT88_ACTVE</name>
<dbReference type="EMBL" id="CP053892">
    <property type="protein sequence ID" value="QKG22113.1"/>
    <property type="molecule type" value="Genomic_DNA"/>
</dbReference>